<dbReference type="EMBL" id="HACA01006585">
    <property type="protein sequence ID" value="CDW23946.1"/>
    <property type="molecule type" value="Transcribed_RNA"/>
</dbReference>
<evidence type="ECO:0000313" key="1">
    <source>
        <dbReference type="EMBL" id="CDW23946.1"/>
    </source>
</evidence>
<organism evidence="1">
    <name type="scientific">Lepeophtheirus salmonis</name>
    <name type="common">Salmon louse</name>
    <name type="synonym">Caligus salmonis</name>
    <dbReference type="NCBI Taxonomy" id="72036"/>
    <lineage>
        <taxon>Eukaryota</taxon>
        <taxon>Metazoa</taxon>
        <taxon>Ecdysozoa</taxon>
        <taxon>Arthropoda</taxon>
        <taxon>Crustacea</taxon>
        <taxon>Multicrustacea</taxon>
        <taxon>Hexanauplia</taxon>
        <taxon>Copepoda</taxon>
        <taxon>Siphonostomatoida</taxon>
        <taxon>Caligidae</taxon>
        <taxon>Lepeophtheirus</taxon>
    </lineage>
</organism>
<protein>
    <submittedName>
        <fullName evidence="1">Uncharacterized protein</fullName>
    </submittedName>
</protein>
<reference evidence="1" key="1">
    <citation type="submission" date="2014-05" db="EMBL/GenBank/DDBJ databases">
        <authorList>
            <person name="Chronopoulou M."/>
        </authorList>
    </citation>
    <scope>NUCLEOTIDE SEQUENCE</scope>
    <source>
        <tissue evidence="1">Whole organism</tissue>
    </source>
</reference>
<dbReference type="AlphaFoldDB" id="A0A0K2TES0"/>
<proteinExistence type="predicted"/>
<sequence>MSIPKAEQTTKSTAKPTPIKYLGFSFGRTSVDAFTIFQKSSLASPPLNPPTANPGTGLSMSSLAHSIRFSALRPPCTIGKRFWSCCLAWAEIQRSSQRTVLSCAT</sequence>
<name>A0A0K2TES0_LEPSM</name>
<accession>A0A0K2TES0</accession>